<feature type="region of interest" description="Disordered" evidence="1">
    <location>
        <begin position="1"/>
        <end position="558"/>
    </location>
</feature>
<feature type="compositionally biased region" description="Polar residues" evidence="1">
    <location>
        <begin position="144"/>
        <end position="154"/>
    </location>
</feature>
<evidence type="ECO:0000256" key="1">
    <source>
        <dbReference type="SAM" id="MobiDB-lite"/>
    </source>
</evidence>
<feature type="compositionally biased region" description="Basic and acidic residues" evidence="1">
    <location>
        <begin position="130"/>
        <end position="139"/>
    </location>
</feature>
<dbReference type="OrthoDB" id="5416983at2759"/>
<feature type="compositionally biased region" description="Polar residues" evidence="1">
    <location>
        <begin position="629"/>
        <end position="639"/>
    </location>
</feature>
<dbReference type="EMBL" id="MSZU01000080">
    <property type="protein sequence ID" value="OMP86345.1"/>
    <property type="molecule type" value="Genomic_DNA"/>
</dbReference>
<feature type="compositionally biased region" description="Basic and acidic residues" evidence="1">
    <location>
        <begin position="572"/>
        <end position="606"/>
    </location>
</feature>
<gene>
    <name evidence="2" type="ORF">BK809_0003515</name>
</gene>
<feature type="compositionally biased region" description="Low complexity" evidence="1">
    <location>
        <begin position="1268"/>
        <end position="1282"/>
    </location>
</feature>
<dbReference type="STRING" id="420778.A0A1S8BFW9"/>
<feature type="compositionally biased region" description="Polar residues" evidence="1">
    <location>
        <begin position="416"/>
        <end position="434"/>
    </location>
</feature>
<feature type="compositionally biased region" description="Basic and acidic residues" evidence="1">
    <location>
        <begin position="251"/>
        <end position="264"/>
    </location>
</feature>
<feature type="compositionally biased region" description="Polar residues" evidence="1">
    <location>
        <begin position="961"/>
        <end position="976"/>
    </location>
</feature>
<feature type="compositionally biased region" description="Polar residues" evidence="1">
    <location>
        <begin position="799"/>
        <end position="819"/>
    </location>
</feature>
<feature type="compositionally biased region" description="Pro residues" evidence="1">
    <location>
        <begin position="323"/>
        <end position="336"/>
    </location>
</feature>
<feature type="compositionally biased region" description="Polar residues" evidence="1">
    <location>
        <begin position="517"/>
        <end position="529"/>
    </location>
</feature>
<feature type="compositionally biased region" description="Polar residues" evidence="1">
    <location>
        <begin position="441"/>
        <end position="450"/>
    </location>
</feature>
<dbReference type="Proteomes" id="UP000190776">
    <property type="component" value="Unassembled WGS sequence"/>
</dbReference>
<feature type="region of interest" description="Disordered" evidence="1">
    <location>
        <begin position="572"/>
        <end position="977"/>
    </location>
</feature>
<protein>
    <submittedName>
        <fullName evidence="2">Uncharacterized protein</fullName>
    </submittedName>
</protein>
<feature type="compositionally biased region" description="Polar residues" evidence="1">
    <location>
        <begin position="268"/>
        <end position="284"/>
    </location>
</feature>
<evidence type="ECO:0000313" key="3">
    <source>
        <dbReference type="Proteomes" id="UP000190776"/>
    </source>
</evidence>
<feature type="compositionally biased region" description="Basic and acidic residues" evidence="1">
    <location>
        <begin position="669"/>
        <end position="691"/>
    </location>
</feature>
<evidence type="ECO:0000313" key="2">
    <source>
        <dbReference type="EMBL" id="OMP86345.1"/>
    </source>
</evidence>
<feature type="compositionally biased region" description="Polar residues" evidence="1">
    <location>
        <begin position="922"/>
        <end position="936"/>
    </location>
</feature>
<sequence length="1291" mass="137097">MAEQITHDVVNEAQSMGGPSPIDVNATTTNDSSAGAAPDTNFSNQDQLATSSTNASLPSVPASKTNPSESNDAAKPLPVTDESQKQPATDAVSETPKDFTPNGTASPLPSLDDPSGTQSAADTSGGSDTDTSRAGKDGAKSTIKKPTSFKSVSVTKHFLAKTAVATPAKVGEKATPPPPVKQFTDEELKQQFGIHMATRLQADEDQKESKWADIDEDEDENWAPETVEWMDGTKSTVKPAEPTPPPEEPQPEAKKEDKPAEESKPATPSLSRPSSTGPSLTGGTKTILKPGAHSGIGGNRQGGLLSKGQMDGSKPTLVSKSPAPTPAKSPWAPLPPVEKVSPIVVNPLSEHPPISRFSQKDPHGFDALPPAPSPAKEIAADDFNRSWRDDRGPRELFNSQSGRYEPVRDTRRGPSRQDSSLRQPSVLQRPSQSGPAEPSAAFQTSRSSVSEEPWAHRRTSSNVSGGSGRRMSFSRDVPTMVRDRRSSHSTADMGPPMPTRGGFQRGGPSERGLSPAASHQGSLTQQSSPVAAHVQPASPLPADGSLASPDAANGGANPVVAYQEQVKVQEQMMRDKIERARAEKQKRREEEEKEEAARKERLRLKLEALGPPPSKAEKPKSPPAASETPHAQQKPTAIQSPPKPPIPTVEGEVAQYGMMKVHQPHPVKRAGEHFRASEQTRREVKSPERKAVSPVKSADVPAAEAPKPDSVSSSEEAAPTLEQKVPAWKPSVASGTPWVPLRSRNVWGPPNQERGIGNGTFGHTQQPPPAGAPGPIAPPPATTKLPTSPPRFSHPPSAEQPSSTFASQPDLRSQDSFAHTPTAMASAAVAPPGPIGPPKPTSRPAFDVSAWSANSIAESDAKLARRREESYQANRGKPLPAFNETFKQTAIEGSLDRRRVLETKSTVHLHPTSVSKPEDQALHTSHSEPSSRSTPVPLSEPYRPSVGEEASTLRPIGAEKVQTSPGSTGAQGNRSSRFFPRTQDALDTLQATVSQLTINGDSPPPPETSSHPVFTGDVSHPIVKLPQKIKVKLPPAAASNSSSPVIMPARPGFSRLGSQPIISQPSWQERFNGLLGRASAPMSSPPKTATSLAVASASKAPYDHTGPLAGATVSLPSKPAPTTFASSYDASPVSKSAFEEVMSVPEAFSAPTVRLPKEPHMNAGLAPVAAPSIRPGSRFYKTTDVFSIDPTFSPVAEREQNAQGFIITIHMAASDVVKTRIMPRRRNPGRKPSGYNNKKRSMPPRENSNSNGAPRPRKTSGNVPPGHPWSNNSKSNSPSSPWGRRASGAVH</sequence>
<feature type="compositionally biased region" description="Pro residues" evidence="1">
    <location>
        <begin position="831"/>
        <end position="841"/>
    </location>
</feature>
<accession>A0A1S8BFW9</accession>
<feature type="compositionally biased region" description="Polar residues" evidence="1">
    <location>
        <begin position="40"/>
        <end position="71"/>
    </location>
</feature>
<organism evidence="2 3">
    <name type="scientific">Diplodia seriata</name>
    <dbReference type="NCBI Taxonomy" id="420778"/>
    <lineage>
        <taxon>Eukaryota</taxon>
        <taxon>Fungi</taxon>
        <taxon>Dikarya</taxon>
        <taxon>Ascomycota</taxon>
        <taxon>Pezizomycotina</taxon>
        <taxon>Dothideomycetes</taxon>
        <taxon>Dothideomycetes incertae sedis</taxon>
        <taxon>Botryosphaeriales</taxon>
        <taxon>Botryosphaeriaceae</taxon>
        <taxon>Diplodia</taxon>
    </lineage>
</organism>
<feature type="compositionally biased region" description="Basic and acidic residues" evidence="1">
    <location>
        <begin position="1"/>
        <end position="10"/>
    </location>
</feature>
<reference evidence="2 3" key="1">
    <citation type="submission" date="2017-01" db="EMBL/GenBank/DDBJ databases">
        <title>Draft genome sequence of Diplodia seriata F98.1, a fungal species involved in grapevine trunk diseases.</title>
        <authorList>
            <person name="Robert-Siegwald G."/>
            <person name="Vallet J."/>
            <person name="Abou-Mansour E."/>
            <person name="Xu J."/>
            <person name="Rey P."/>
            <person name="Bertsch C."/>
            <person name="Rego C."/>
            <person name="Larignon P."/>
            <person name="Fontaine F."/>
            <person name="Lebrun M.-H."/>
        </authorList>
    </citation>
    <scope>NUCLEOTIDE SEQUENCE [LARGE SCALE GENOMIC DNA]</scope>
    <source>
        <strain evidence="2 3">F98.1</strain>
    </source>
</reference>
<proteinExistence type="predicted"/>
<feature type="compositionally biased region" description="Pro residues" evidence="1">
    <location>
        <begin position="766"/>
        <end position="793"/>
    </location>
</feature>
<feature type="compositionally biased region" description="Basic and acidic residues" evidence="1">
    <location>
        <begin position="201"/>
        <end position="213"/>
    </location>
</feature>
<feature type="compositionally biased region" description="Polar residues" evidence="1">
    <location>
        <begin position="115"/>
        <end position="129"/>
    </location>
</feature>
<name>A0A1S8BFW9_9PEZI</name>
<feature type="compositionally biased region" description="Basic and acidic residues" evidence="1">
    <location>
        <begin position="859"/>
        <end position="870"/>
    </location>
</feature>
<comment type="caution">
    <text evidence="2">The sequence shown here is derived from an EMBL/GenBank/DDBJ whole genome shotgun (WGS) entry which is preliminary data.</text>
</comment>
<feature type="region of interest" description="Disordered" evidence="1">
    <location>
        <begin position="1218"/>
        <end position="1291"/>
    </location>
</feature>
<feature type="compositionally biased region" description="Basic and acidic residues" evidence="1">
    <location>
        <begin position="378"/>
        <end position="394"/>
    </location>
</feature>